<dbReference type="PATRIC" id="fig|216463.3.peg.1732"/>
<feature type="transmembrane region" description="Helical" evidence="1">
    <location>
        <begin position="146"/>
        <end position="166"/>
    </location>
</feature>
<evidence type="ECO:0000256" key="1">
    <source>
        <dbReference type="SAM" id="Phobius"/>
    </source>
</evidence>
<feature type="transmembrane region" description="Helical" evidence="1">
    <location>
        <begin position="90"/>
        <end position="115"/>
    </location>
</feature>
<evidence type="ECO:0000313" key="3">
    <source>
        <dbReference type="Proteomes" id="UP000033491"/>
    </source>
</evidence>
<comment type="caution">
    <text evidence="2">The sequence shown here is derived from an EMBL/GenBank/DDBJ whole genome shotgun (WGS) entry which is preliminary data.</text>
</comment>
<feature type="transmembrane region" description="Helical" evidence="1">
    <location>
        <begin position="187"/>
        <end position="207"/>
    </location>
</feature>
<proteinExistence type="predicted"/>
<keyword evidence="1" id="KW-0472">Membrane</keyword>
<sequence>MTNFKQSFRVMWRPKFRSLNQLLFFNILAVVLTMAYEIWSHGFATLEMIGPVVFWGLLFGFTGFCWLTWHTEKMLVSDSYRLLPVGDTTLYLANLLSSLGSLVYMGLVEVVLLLVGSAMNGSAVRAWFRQTMNLHLTAHDWHQLQVYSLTFVLWAVAIVLWVWVFITLIHFATEAVSAFIPGASQRLVKTILAVLLVWAIVAFLNWVSNLADRLVQLVISTGSDNLVWNFATLTLAIVLVSWLNIYLMRRWVEARY</sequence>
<dbReference type="RefSeq" id="WP_045808379.1">
    <property type="nucleotide sequence ID" value="NZ_JZCR01000025.1"/>
</dbReference>
<evidence type="ECO:0000313" key="2">
    <source>
        <dbReference type="EMBL" id="KJW11603.1"/>
    </source>
</evidence>
<feature type="transmembrane region" description="Helical" evidence="1">
    <location>
        <begin position="52"/>
        <end position="69"/>
    </location>
</feature>
<gene>
    <name evidence="2" type="ORF">VC81_12385</name>
</gene>
<dbReference type="OrthoDB" id="2248033at2"/>
<keyword evidence="1" id="KW-0812">Transmembrane</keyword>
<keyword evidence="1" id="KW-1133">Transmembrane helix</keyword>
<accession>A0A0F3RNM6</accession>
<dbReference type="Proteomes" id="UP000033491">
    <property type="component" value="Unassembled WGS sequence"/>
</dbReference>
<organism evidence="2 3">
    <name type="scientific">Levilactobacillus spicheri</name>
    <dbReference type="NCBI Taxonomy" id="216463"/>
    <lineage>
        <taxon>Bacteria</taxon>
        <taxon>Bacillati</taxon>
        <taxon>Bacillota</taxon>
        <taxon>Bacilli</taxon>
        <taxon>Lactobacillales</taxon>
        <taxon>Lactobacillaceae</taxon>
        <taxon>Levilactobacillus</taxon>
    </lineage>
</organism>
<feature type="transmembrane region" description="Helical" evidence="1">
    <location>
        <begin position="227"/>
        <end position="247"/>
    </location>
</feature>
<dbReference type="STRING" id="216463.VC81_12385"/>
<protein>
    <submittedName>
        <fullName evidence="2">Uncharacterized protein</fullName>
    </submittedName>
</protein>
<name>A0A0F3RNM6_9LACO</name>
<feature type="transmembrane region" description="Helical" evidence="1">
    <location>
        <begin position="21"/>
        <end position="40"/>
    </location>
</feature>
<reference evidence="2 3" key="1">
    <citation type="submission" date="2015-03" db="EMBL/GenBank/DDBJ databases">
        <authorList>
            <person name="Zheng J."/>
            <person name="Ganezle M."/>
        </authorList>
    </citation>
    <scope>NUCLEOTIDE SEQUENCE [LARGE SCALE GENOMIC DNA]</scope>
    <source>
        <strain evidence="2 3">LP38</strain>
    </source>
</reference>
<dbReference type="EMBL" id="JZCR01000025">
    <property type="protein sequence ID" value="KJW11603.1"/>
    <property type="molecule type" value="Genomic_DNA"/>
</dbReference>
<dbReference type="AlphaFoldDB" id="A0A0F3RNM6"/>